<dbReference type="Pfam" id="PF13577">
    <property type="entry name" value="SnoaL_4"/>
    <property type="match status" value="1"/>
</dbReference>
<proteinExistence type="predicted"/>
<sequence>MTTPPASGSAPALPEIRYTIEECLARYTRAIDNQDPETAATLLANAELHFKNNLPLQGRREIAAFFATVFPNPSRTRHLVSNLTIEPGTNGIEYNAIYQRWSVADPTAPVCEALGHYAGSFTPVAAGLIWSEHRVITR</sequence>
<dbReference type="InterPro" id="IPR037401">
    <property type="entry name" value="SnoaL-like"/>
</dbReference>
<dbReference type="Proteomes" id="UP000294621">
    <property type="component" value="Unassembled WGS sequence"/>
</dbReference>
<dbReference type="OrthoDB" id="4944575at2"/>
<organism evidence="2 3">
    <name type="scientific">Arthrobacter nitrophenolicus</name>
    <dbReference type="NCBI Taxonomy" id="683150"/>
    <lineage>
        <taxon>Bacteria</taxon>
        <taxon>Bacillati</taxon>
        <taxon>Actinomycetota</taxon>
        <taxon>Actinomycetes</taxon>
        <taxon>Micrococcales</taxon>
        <taxon>Micrococcaceae</taxon>
        <taxon>Arthrobacter</taxon>
    </lineage>
</organism>
<dbReference type="AlphaFoldDB" id="A0A4R5XQX4"/>
<name>A0A4R5XQX4_9MICC</name>
<dbReference type="InterPro" id="IPR032710">
    <property type="entry name" value="NTF2-like_dom_sf"/>
</dbReference>
<accession>A0A4R5XQX4</accession>
<evidence type="ECO:0000259" key="1">
    <source>
        <dbReference type="Pfam" id="PF13577"/>
    </source>
</evidence>
<dbReference type="Gene3D" id="3.10.450.50">
    <property type="match status" value="1"/>
</dbReference>
<evidence type="ECO:0000313" key="3">
    <source>
        <dbReference type="Proteomes" id="UP000294621"/>
    </source>
</evidence>
<dbReference type="RefSeq" id="WP_133350682.1">
    <property type="nucleotide sequence ID" value="NZ_SMZQ01000009.1"/>
</dbReference>
<reference evidence="2 3" key="1">
    <citation type="submission" date="2019-03" db="EMBL/GenBank/DDBJ databases">
        <title>Genome Sequencing and Assembly of Various Microbes Isolated from Partially Reclaimed Soil and Acid Mine Drainage (AMD) Site.</title>
        <authorList>
            <person name="Steinbock B."/>
            <person name="Bechtold R."/>
            <person name="Sevigny J.L."/>
            <person name="Thomas D."/>
            <person name="Cuthill L.R."/>
            <person name="Aveiro Johannsen E.J."/>
            <person name="Thomas K."/>
            <person name="Ghosh A."/>
        </authorList>
    </citation>
    <scope>NUCLEOTIDE SEQUENCE [LARGE SCALE GENOMIC DNA]</scope>
    <source>
        <strain evidence="2 3">S-A1</strain>
    </source>
</reference>
<feature type="domain" description="SnoaL-like" evidence="1">
    <location>
        <begin position="17"/>
        <end position="117"/>
    </location>
</feature>
<comment type="caution">
    <text evidence="2">The sequence shown here is derived from an EMBL/GenBank/DDBJ whole genome shotgun (WGS) entry which is preliminary data.</text>
</comment>
<dbReference type="CDD" id="cd00531">
    <property type="entry name" value="NTF2_like"/>
    <property type="match status" value="1"/>
</dbReference>
<protein>
    <recommendedName>
        <fullName evidence="1">SnoaL-like domain-containing protein</fullName>
    </recommendedName>
</protein>
<dbReference type="SUPFAM" id="SSF54427">
    <property type="entry name" value="NTF2-like"/>
    <property type="match status" value="1"/>
</dbReference>
<gene>
    <name evidence="2" type="ORF">E2R57_15930</name>
</gene>
<evidence type="ECO:0000313" key="2">
    <source>
        <dbReference type="EMBL" id="TDL34000.1"/>
    </source>
</evidence>
<dbReference type="EMBL" id="SMZQ01000009">
    <property type="protein sequence ID" value="TDL34000.1"/>
    <property type="molecule type" value="Genomic_DNA"/>
</dbReference>